<comment type="caution">
    <text evidence="1">The sequence shown here is derived from an EMBL/GenBank/DDBJ whole genome shotgun (WGS) entry which is preliminary data.</text>
</comment>
<keyword evidence="2" id="KW-1185">Reference proteome</keyword>
<name>A0ACC1LGR5_9FUNG</name>
<reference evidence="1" key="1">
    <citation type="submission" date="2022-07" db="EMBL/GenBank/DDBJ databases">
        <title>Phylogenomic reconstructions and comparative analyses of Kickxellomycotina fungi.</title>
        <authorList>
            <person name="Reynolds N.K."/>
            <person name="Stajich J.E."/>
            <person name="Barry K."/>
            <person name="Grigoriev I.V."/>
            <person name="Crous P."/>
            <person name="Smith M.E."/>
        </authorList>
    </citation>
    <scope>NUCLEOTIDE SEQUENCE</scope>
    <source>
        <strain evidence="1">BCRC 34780</strain>
    </source>
</reference>
<protein>
    <submittedName>
        <fullName evidence="1">Uncharacterized protein</fullName>
    </submittedName>
</protein>
<dbReference type="EMBL" id="JANBUN010000029">
    <property type="protein sequence ID" value="KAJ2807860.1"/>
    <property type="molecule type" value="Genomic_DNA"/>
</dbReference>
<proteinExistence type="predicted"/>
<accession>A0ACC1LGR5</accession>
<gene>
    <name evidence="1" type="ORF">H4R21_000313</name>
</gene>
<sequence length="477" mass="51113">MARSAELASVGSLPSKVEYAEVESGDEPEADEHKHSDVWMRRYCRKIDCRILAYLMVLNVLNQSDRGSIGVAKVVGLEGDLGMVKNDFNVAATLFTVGYLSMEPFSNFVLKRVGASKLLPTLGVLWGAVCMAQGAISTKAQLFAIRVLLGVAECGFTAGTLLILGFFYPKRKLTARVGFFYLSSPLANVVSGPLASGLSQIHHHTIRRWQWVFLLEGAITVVVALLGYYVLQDHPERCRFLSADEKDFIASYKRQEGTLGGSQHITLGDVRRVLGDWQLWVLLFATFATCEAGNSVTVFAPELINELGFSSTQSQALSALPSICGCVAILLSGRIVRACGSHWLAGCLVLATSLVGSVIMAATVNIPARMFGLCLLGTGGFAGLGILPGWNITAYSRTVADSAVASAMTVFYGALSNTVSSNVFLNSDAPRFAIGHSVNIAILAAGILACVAVRASMCRRNRQLDHAGDANGFRFAL</sequence>
<evidence type="ECO:0000313" key="2">
    <source>
        <dbReference type="Proteomes" id="UP001140087"/>
    </source>
</evidence>
<dbReference type="Proteomes" id="UP001140087">
    <property type="component" value="Unassembled WGS sequence"/>
</dbReference>
<evidence type="ECO:0000313" key="1">
    <source>
        <dbReference type="EMBL" id="KAJ2807860.1"/>
    </source>
</evidence>
<organism evidence="1 2">
    <name type="scientific">Coemansia helicoidea</name>
    <dbReference type="NCBI Taxonomy" id="1286919"/>
    <lineage>
        <taxon>Eukaryota</taxon>
        <taxon>Fungi</taxon>
        <taxon>Fungi incertae sedis</taxon>
        <taxon>Zoopagomycota</taxon>
        <taxon>Kickxellomycotina</taxon>
        <taxon>Kickxellomycetes</taxon>
        <taxon>Kickxellales</taxon>
        <taxon>Kickxellaceae</taxon>
        <taxon>Coemansia</taxon>
    </lineage>
</organism>